<keyword evidence="1" id="KW-0963">Cytoplasm</keyword>
<dbReference type="InterPro" id="IPR016205">
    <property type="entry name" value="Glycerol_DH"/>
</dbReference>
<organism evidence="10">
    <name type="scientific">freshwater metagenome</name>
    <dbReference type="NCBI Taxonomy" id="449393"/>
    <lineage>
        <taxon>unclassified sequences</taxon>
        <taxon>metagenomes</taxon>
        <taxon>ecological metagenomes</taxon>
    </lineage>
</organism>
<dbReference type="GO" id="GO:0008654">
    <property type="term" value="P:phospholipid biosynthetic process"/>
    <property type="evidence" value="ECO:0007669"/>
    <property type="project" value="UniProtKB-KW"/>
</dbReference>
<reference evidence="10" key="1">
    <citation type="submission" date="2020-05" db="EMBL/GenBank/DDBJ databases">
        <authorList>
            <person name="Chiriac C."/>
            <person name="Salcher M."/>
            <person name="Ghai R."/>
            <person name="Kavagutti S V."/>
        </authorList>
    </citation>
    <scope>NUCLEOTIDE SEQUENCE</scope>
</reference>
<dbReference type="GO" id="GO:0046872">
    <property type="term" value="F:metal ion binding"/>
    <property type="evidence" value="ECO:0007669"/>
    <property type="project" value="UniProtKB-KW"/>
</dbReference>
<evidence type="ECO:0000256" key="4">
    <source>
        <dbReference type="ARBA" id="ARBA00022857"/>
    </source>
</evidence>
<evidence type="ECO:0000256" key="7">
    <source>
        <dbReference type="ARBA" id="ARBA00023098"/>
    </source>
</evidence>
<protein>
    <submittedName>
        <fullName evidence="10">Unannotated protein</fullName>
    </submittedName>
</protein>
<evidence type="ECO:0000313" key="11">
    <source>
        <dbReference type="EMBL" id="CAB4622787.1"/>
    </source>
</evidence>
<name>A0A6J6AK66_9ZZZZ</name>
<dbReference type="PANTHER" id="PTHR43616:SF5">
    <property type="entry name" value="GLYCEROL DEHYDROGENASE 1"/>
    <property type="match status" value="1"/>
</dbReference>
<dbReference type="EMBL" id="CAEUNI010000012">
    <property type="protein sequence ID" value="CAB4370701.1"/>
    <property type="molecule type" value="Genomic_DNA"/>
</dbReference>
<dbReference type="InterPro" id="IPR032837">
    <property type="entry name" value="G1PDH"/>
</dbReference>
<sequence length="338" mass="38665">MQLFDVAYGRELYAELPKIINPPFLVVSNKDLWPRFSHYFDSKETFVHLVDSLEIKDLEKTLKELPDVKAIVGIGGGVAIDVAKYFAWRKHLPLFQCPTSMSVNAPFGHRSAVRDNGILKYVGYAIPEMIYVDYDVIQSAPEYINRSGVGDIVCYYTAKWDWEYATKVGKCEKKWPYDDFWVSQASEVLNSVLNSTSDINAVNDRGVQTLMNALRWGGAAFNNAGWNPRPIEGSEHTLFYSLEHLIHKPFLHGQIVSLGVVIMSYLQNNDPKFIKGKLDEMGVAYQPEDMDITWTDVRNGLKHMIDYSKESKNLWYTIATETEITDKQLDEIEEWVKG</sequence>
<keyword evidence="8" id="KW-0594">Phospholipid biosynthesis</keyword>
<evidence type="ECO:0000256" key="6">
    <source>
        <dbReference type="ARBA" id="ARBA00023027"/>
    </source>
</evidence>
<proteinExistence type="predicted"/>
<evidence type="ECO:0000256" key="2">
    <source>
        <dbReference type="ARBA" id="ARBA00022516"/>
    </source>
</evidence>
<keyword evidence="5" id="KW-0560">Oxidoreductase</keyword>
<dbReference type="Gene3D" id="3.40.50.1970">
    <property type="match status" value="1"/>
</dbReference>
<keyword evidence="9" id="KW-1208">Phospholipid metabolism</keyword>
<dbReference type="SUPFAM" id="SSF56796">
    <property type="entry name" value="Dehydroquinate synthase-like"/>
    <property type="match status" value="1"/>
</dbReference>
<evidence type="ECO:0000256" key="8">
    <source>
        <dbReference type="ARBA" id="ARBA00023209"/>
    </source>
</evidence>
<gene>
    <name evidence="11" type="ORF">UFOPK1951_00364</name>
    <name evidence="10" type="ORF">UFOPK4182_00214</name>
</gene>
<keyword evidence="3" id="KW-0479">Metal-binding</keyword>
<keyword evidence="7" id="KW-0443">Lipid metabolism</keyword>
<keyword evidence="2" id="KW-0444">Lipid biosynthesis</keyword>
<dbReference type="GO" id="GO:0016614">
    <property type="term" value="F:oxidoreductase activity, acting on CH-OH group of donors"/>
    <property type="evidence" value="ECO:0007669"/>
    <property type="project" value="InterPro"/>
</dbReference>
<evidence type="ECO:0000256" key="3">
    <source>
        <dbReference type="ARBA" id="ARBA00022723"/>
    </source>
</evidence>
<accession>A0A6J6AK66</accession>
<dbReference type="AlphaFoldDB" id="A0A6J6AK66"/>
<evidence type="ECO:0000313" key="10">
    <source>
        <dbReference type="EMBL" id="CAB4370701.1"/>
    </source>
</evidence>
<dbReference type="EMBL" id="CAEZVH010000027">
    <property type="protein sequence ID" value="CAB4622787.1"/>
    <property type="molecule type" value="Genomic_DNA"/>
</dbReference>
<evidence type="ECO:0000256" key="9">
    <source>
        <dbReference type="ARBA" id="ARBA00023264"/>
    </source>
</evidence>
<keyword evidence="4" id="KW-0521">NADP</keyword>
<evidence type="ECO:0000256" key="1">
    <source>
        <dbReference type="ARBA" id="ARBA00022490"/>
    </source>
</evidence>
<keyword evidence="6" id="KW-0520">NAD</keyword>
<dbReference type="Gene3D" id="1.20.1090.10">
    <property type="entry name" value="Dehydroquinate synthase-like - alpha domain"/>
    <property type="match status" value="1"/>
</dbReference>
<dbReference type="PANTHER" id="PTHR43616">
    <property type="entry name" value="GLYCEROL DEHYDROGENASE"/>
    <property type="match status" value="1"/>
</dbReference>
<dbReference type="Pfam" id="PF13685">
    <property type="entry name" value="Fe-ADH_2"/>
    <property type="match status" value="1"/>
</dbReference>
<evidence type="ECO:0000256" key="5">
    <source>
        <dbReference type="ARBA" id="ARBA00023002"/>
    </source>
</evidence>